<name>A0A3Q3Q3D7_MONAL</name>
<dbReference type="Proteomes" id="UP000261600">
    <property type="component" value="Unplaced"/>
</dbReference>
<keyword evidence="1" id="KW-0472">Membrane</keyword>
<evidence type="ECO:0008006" key="4">
    <source>
        <dbReference type="Google" id="ProtNLM"/>
    </source>
</evidence>
<evidence type="ECO:0000313" key="2">
    <source>
        <dbReference type="Ensembl" id="ENSMALP00000003555.1"/>
    </source>
</evidence>
<feature type="transmembrane region" description="Helical" evidence="1">
    <location>
        <begin position="170"/>
        <end position="191"/>
    </location>
</feature>
<reference evidence="2" key="2">
    <citation type="submission" date="2025-09" db="UniProtKB">
        <authorList>
            <consortium name="Ensembl"/>
        </authorList>
    </citation>
    <scope>IDENTIFICATION</scope>
</reference>
<proteinExistence type="predicted"/>
<keyword evidence="3" id="KW-1185">Reference proteome</keyword>
<evidence type="ECO:0000313" key="3">
    <source>
        <dbReference type="Proteomes" id="UP000261600"/>
    </source>
</evidence>
<evidence type="ECO:0000256" key="1">
    <source>
        <dbReference type="SAM" id="Phobius"/>
    </source>
</evidence>
<keyword evidence="1" id="KW-0812">Transmembrane</keyword>
<sequence length="245" mass="26127">MRKTRISHSSLCFGFSTASLSFLASKRGLYSRTGRRLTKEGTSTWLSLHAFFLSESFLEAFIWRASHIFNALGPSVSASGSGNSGSSGSTTMCFLSRVHPLRLPLRPFCFWAAFSSADEGDVAAIITFLSAVENAVDVTDFMEGLAAESSNCVAEALVFTRSWSLSVVRVFVWSFVTVKGFISVVGVWILIDVLHTLGSGSGEALVVQGLVTVGGLCGTLISLVASARGLIFVSVLLFKAGCERA</sequence>
<feature type="transmembrane region" description="Helical" evidence="1">
    <location>
        <begin position="211"/>
        <end position="238"/>
    </location>
</feature>
<organism evidence="2 3">
    <name type="scientific">Monopterus albus</name>
    <name type="common">Swamp eel</name>
    <dbReference type="NCBI Taxonomy" id="43700"/>
    <lineage>
        <taxon>Eukaryota</taxon>
        <taxon>Metazoa</taxon>
        <taxon>Chordata</taxon>
        <taxon>Craniata</taxon>
        <taxon>Vertebrata</taxon>
        <taxon>Euteleostomi</taxon>
        <taxon>Actinopterygii</taxon>
        <taxon>Neopterygii</taxon>
        <taxon>Teleostei</taxon>
        <taxon>Neoteleostei</taxon>
        <taxon>Acanthomorphata</taxon>
        <taxon>Anabantaria</taxon>
        <taxon>Synbranchiformes</taxon>
        <taxon>Synbranchidae</taxon>
        <taxon>Monopterus</taxon>
    </lineage>
</organism>
<protein>
    <recommendedName>
        <fullName evidence="4">Transmembrane protein</fullName>
    </recommendedName>
</protein>
<dbReference type="AlphaFoldDB" id="A0A3Q3Q3D7"/>
<accession>A0A3Q3Q3D7</accession>
<reference evidence="2" key="1">
    <citation type="submission" date="2025-08" db="UniProtKB">
        <authorList>
            <consortium name="Ensembl"/>
        </authorList>
    </citation>
    <scope>IDENTIFICATION</scope>
</reference>
<dbReference type="Ensembl" id="ENSMALT00000003648.1">
    <property type="protein sequence ID" value="ENSMALP00000003555.1"/>
    <property type="gene ID" value="ENSMALG00000002577.1"/>
</dbReference>
<keyword evidence="1" id="KW-1133">Transmembrane helix</keyword>